<sequence>MRPAGIPSPPDCSSSPTRTSALIPPGRSSLPTRRPPDAARPHLLAGRSTSPVLARTPAARCRPPVARRRSASPAPGPPDAARPHPSGDRPMRPSLARPSPPVSRSPGA</sequence>
<dbReference type="Proteomes" id="UP000243499">
    <property type="component" value="Chromosome 1"/>
</dbReference>
<feature type="compositionally biased region" description="Pro residues" evidence="1">
    <location>
        <begin position="98"/>
        <end position="108"/>
    </location>
</feature>
<dbReference type="AlphaFoldDB" id="A0A2T8KU99"/>
<protein>
    <submittedName>
        <fullName evidence="2">Uncharacterized protein</fullName>
    </submittedName>
</protein>
<dbReference type="Gramene" id="PVH65748">
    <property type="protein sequence ID" value="PVH65748"/>
    <property type="gene ID" value="PAHAL_1G069000"/>
</dbReference>
<dbReference type="EMBL" id="CM008046">
    <property type="protein sequence ID" value="PVH65748.1"/>
    <property type="molecule type" value="Genomic_DNA"/>
</dbReference>
<feature type="compositionally biased region" description="Pro residues" evidence="1">
    <location>
        <begin position="1"/>
        <end position="10"/>
    </location>
</feature>
<reference evidence="2" key="1">
    <citation type="submission" date="2018-04" db="EMBL/GenBank/DDBJ databases">
        <title>WGS assembly of Panicum hallii.</title>
        <authorList>
            <person name="Lovell J."/>
            <person name="Jenkins J."/>
            <person name="Lowry D."/>
            <person name="Mamidi S."/>
            <person name="Sreedasyam A."/>
            <person name="Weng X."/>
            <person name="Barry K."/>
            <person name="Bonette J."/>
            <person name="Campitelli B."/>
            <person name="Daum C."/>
            <person name="Gordon S."/>
            <person name="Gould B."/>
            <person name="Lipzen A."/>
            <person name="Macqueen A."/>
            <person name="Palacio-Mejia J."/>
            <person name="Plott C."/>
            <person name="Shakirov E."/>
            <person name="Shu S."/>
            <person name="Yoshinaga Y."/>
            <person name="Zane M."/>
            <person name="Rokhsar D."/>
            <person name="Grimwood J."/>
            <person name="Schmutz J."/>
            <person name="Juenger T."/>
        </authorList>
    </citation>
    <scope>NUCLEOTIDE SEQUENCE [LARGE SCALE GENOMIC DNA]</scope>
    <source>
        <strain evidence="2">FIL2</strain>
    </source>
</reference>
<feature type="compositionally biased region" description="Low complexity" evidence="1">
    <location>
        <begin position="54"/>
        <end position="64"/>
    </location>
</feature>
<organism evidence="2">
    <name type="scientific">Panicum hallii</name>
    <dbReference type="NCBI Taxonomy" id="206008"/>
    <lineage>
        <taxon>Eukaryota</taxon>
        <taxon>Viridiplantae</taxon>
        <taxon>Streptophyta</taxon>
        <taxon>Embryophyta</taxon>
        <taxon>Tracheophyta</taxon>
        <taxon>Spermatophyta</taxon>
        <taxon>Magnoliopsida</taxon>
        <taxon>Liliopsida</taxon>
        <taxon>Poales</taxon>
        <taxon>Poaceae</taxon>
        <taxon>PACMAD clade</taxon>
        <taxon>Panicoideae</taxon>
        <taxon>Panicodae</taxon>
        <taxon>Paniceae</taxon>
        <taxon>Panicinae</taxon>
        <taxon>Panicum</taxon>
        <taxon>Panicum sect. Panicum</taxon>
    </lineage>
</organism>
<gene>
    <name evidence="2" type="ORF">PAHAL_1G069000</name>
</gene>
<evidence type="ECO:0000256" key="1">
    <source>
        <dbReference type="SAM" id="MobiDB-lite"/>
    </source>
</evidence>
<name>A0A2T8KU99_9POAL</name>
<accession>A0A2T8KU99</accession>
<feature type="compositionally biased region" description="Basic and acidic residues" evidence="1">
    <location>
        <begin position="81"/>
        <end position="91"/>
    </location>
</feature>
<feature type="region of interest" description="Disordered" evidence="1">
    <location>
        <begin position="1"/>
        <end position="108"/>
    </location>
</feature>
<evidence type="ECO:0000313" key="2">
    <source>
        <dbReference type="EMBL" id="PVH65748.1"/>
    </source>
</evidence>
<feature type="compositionally biased region" description="Polar residues" evidence="1">
    <location>
        <begin position="11"/>
        <end position="20"/>
    </location>
</feature>
<proteinExistence type="predicted"/>